<sequence length="76" mass="8669">MFKKIMRSFLAALSMVIIYLLMFIAYVWVTVKCVATGRTFQLDITYKTLAEVLEAVELDLADYVKTGQLGDRTKVN</sequence>
<evidence type="ECO:0000313" key="2">
    <source>
        <dbReference type="EMBL" id="WRQ13097.1"/>
    </source>
</evidence>
<keyword evidence="1" id="KW-0812">Transmembrane</keyword>
<organism evidence="2 3">
    <name type="scientific">Vibrio phage vB_VpM-pA2SJ1</name>
    <dbReference type="NCBI Taxonomy" id="3095964"/>
    <lineage>
        <taxon>Viruses</taxon>
        <taxon>Duplodnaviria</taxon>
        <taxon>Heunggongvirae</taxon>
        <taxon>Uroviricota</taxon>
        <taxon>Caudoviricetes</taxon>
    </lineage>
</organism>
<proteinExistence type="predicted"/>
<evidence type="ECO:0000313" key="3">
    <source>
        <dbReference type="Proteomes" id="UP001432163"/>
    </source>
</evidence>
<dbReference type="Proteomes" id="UP001432163">
    <property type="component" value="Segment"/>
</dbReference>
<protein>
    <submittedName>
        <fullName evidence="2">Uncharacterized protein</fullName>
    </submittedName>
</protein>
<keyword evidence="1" id="KW-1133">Transmembrane helix</keyword>
<feature type="transmembrane region" description="Helical" evidence="1">
    <location>
        <begin position="9"/>
        <end position="29"/>
    </location>
</feature>
<dbReference type="EMBL" id="OR813779">
    <property type="protein sequence ID" value="WRQ13097.1"/>
    <property type="molecule type" value="Genomic_DNA"/>
</dbReference>
<accession>A0AAX4J597</accession>
<evidence type="ECO:0000256" key="1">
    <source>
        <dbReference type="SAM" id="Phobius"/>
    </source>
</evidence>
<keyword evidence="1" id="KW-0472">Membrane</keyword>
<reference evidence="2" key="1">
    <citation type="submission" date="2023-11" db="EMBL/GenBank/DDBJ databases">
        <title>Complete genome sequence of Vibrio virus vB_VpM-pA2SJ1.</title>
        <authorList>
            <person name="Lim S.J."/>
            <person name="Park S.Y."/>
            <person name="Kim J.H."/>
        </authorList>
    </citation>
    <scope>NUCLEOTIDE SEQUENCE</scope>
</reference>
<name>A0AAX4J597_9CAUD</name>